<accession>A0A178M2G9</accession>
<evidence type="ECO:0000259" key="2">
    <source>
        <dbReference type="Pfam" id="PF00561"/>
    </source>
</evidence>
<feature type="domain" description="AB hydrolase-1" evidence="2">
    <location>
        <begin position="72"/>
        <end position="313"/>
    </location>
</feature>
<dbReference type="STRING" id="1707952.A6A03_18995"/>
<dbReference type="SUPFAM" id="SSF53474">
    <property type="entry name" value="alpha/beta-Hydrolases"/>
    <property type="match status" value="1"/>
</dbReference>
<keyword evidence="4" id="KW-1185">Reference proteome</keyword>
<evidence type="ECO:0000256" key="1">
    <source>
        <dbReference type="SAM" id="MobiDB-lite"/>
    </source>
</evidence>
<evidence type="ECO:0000313" key="4">
    <source>
        <dbReference type="Proteomes" id="UP000078287"/>
    </source>
</evidence>
<dbReference type="InterPro" id="IPR029058">
    <property type="entry name" value="AB_hydrolase_fold"/>
</dbReference>
<comment type="caution">
    <text evidence="3">The sequence shown here is derived from an EMBL/GenBank/DDBJ whole genome shotgun (WGS) entry which is preliminary data.</text>
</comment>
<evidence type="ECO:0000313" key="3">
    <source>
        <dbReference type="EMBL" id="OAN41337.1"/>
    </source>
</evidence>
<dbReference type="RefSeq" id="WP_066790618.1">
    <property type="nucleotide sequence ID" value="NZ_LWQS01000087.1"/>
</dbReference>
<protein>
    <recommendedName>
        <fullName evidence="2">AB hydrolase-1 domain-containing protein</fullName>
    </recommendedName>
</protein>
<dbReference type="Proteomes" id="UP000078287">
    <property type="component" value="Unassembled WGS sequence"/>
</dbReference>
<dbReference type="InterPro" id="IPR050266">
    <property type="entry name" value="AB_hydrolase_sf"/>
</dbReference>
<reference evidence="3 4" key="1">
    <citation type="submission" date="2016-04" db="EMBL/GenBank/DDBJ databases">
        <title>Chloroflexus islandicus sp. nov., a thermophilic filamentous anoxygenic phototrophic bacterium from geyser Strokkur (Iceland).</title>
        <authorList>
            <person name="Gaisin V.A."/>
            <person name="Kalashnikov A.M."/>
            <person name="Sukhacheva M.V."/>
            <person name="Grouzdev D.S."/>
            <person name="Ivanov T.M."/>
            <person name="Kuznetsov B."/>
            <person name="Gorlenko V.M."/>
        </authorList>
    </citation>
    <scope>NUCLEOTIDE SEQUENCE [LARGE SCALE GENOMIC DNA]</scope>
    <source>
        <strain evidence="4">isl-2</strain>
    </source>
</reference>
<name>A0A178M2G9_9CHLR</name>
<organism evidence="3 4">
    <name type="scientific">Chloroflexus islandicus</name>
    <dbReference type="NCBI Taxonomy" id="1707952"/>
    <lineage>
        <taxon>Bacteria</taxon>
        <taxon>Bacillati</taxon>
        <taxon>Chloroflexota</taxon>
        <taxon>Chloroflexia</taxon>
        <taxon>Chloroflexales</taxon>
        <taxon>Chloroflexineae</taxon>
        <taxon>Chloroflexaceae</taxon>
        <taxon>Chloroflexus</taxon>
    </lineage>
</organism>
<proteinExistence type="predicted"/>
<dbReference type="Gene3D" id="3.40.50.1820">
    <property type="entry name" value="alpha/beta hydrolase"/>
    <property type="match status" value="1"/>
</dbReference>
<dbReference type="InterPro" id="IPR000073">
    <property type="entry name" value="AB_hydrolase_1"/>
</dbReference>
<feature type="region of interest" description="Disordered" evidence="1">
    <location>
        <begin position="1"/>
        <end position="35"/>
    </location>
</feature>
<dbReference type="PANTHER" id="PTHR43798">
    <property type="entry name" value="MONOACYLGLYCEROL LIPASE"/>
    <property type="match status" value="1"/>
</dbReference>
<dbReference type="EMBL" id="LWQS01000087">
    <property type="protein sequence ID" value="OAN41337.1"/>
    <property type="molecule type" value="Genomic_DNA"/>
</dbReference>
<dbReference type="Pfam" id="PF00561">
    <property type="entry name" value="Abhydrolase_1"/>
    <property type="match status" value="1"/>
</dbReference>
<gene>
    <name evidence="3" type="ORF">A6A03_18995</name>
</gene>
<sequence>MADETNEPIRRGRGLRISVPPAQDAAEQSSAPNDDIVRGRGLRLSTAASTVQTATVRTMNGPLRYLRVGEGPPLIAVHGFGASSCLWREVLSGLADIRTGYAIDLPGCGESPARSTAPTLATLADEVIAFADAMGLRRFDLIGHALGAGVAAVVAATRPARVGHVILTSFGVRTTTPDALALALARTPFDVFLGLARPAINTWAGWALGSPLTSQLMAAWLLAGPPADPACWDAYLADHARADGRMYVTMQTMTADPTLKSRLQTIKAPALLIGGQDDRIIRPGEVRAAAALIPAAKVEFIPACGHLPPIEHPVEYQRLVREGLAG</sequence>
<dbReference type="AlphaFoldDB" id="A0A178M2G9"/>